<keyword evidence="2" id="KW-1185">Reference proteome</keyword>
<name>A0A8J6LXI3_9ALTE</name>
<comment type="caution">
    <text evidence="1">The sequence shown here is derived from an EMBL/GenBank/DDBJ whole genome shotgun (WGS) entry which is preliminary data.</text>
</comment>
<reference evidence="1" key="2">
    <citation type="submission" date="2020-08" db="EMBL/GenBank/DDBJ databases">
        <authorList>
            <person name="Lai Q."/>
        </authorList>
    </citation>
    <scope>NUCLEOTIDE SEQUENCE</scope>
    <source>
        <strain evidence="1">S27-2</strain>
    </source>
</reference>
<dbReference type="Gene3D" id="1.25.40.10">
    <property type="entry name" value="Tetratricopeptide repeat domain"/>
    <property type="match status" value="1"/>
</dbReference>
<accession>A0A8J6LXI3</accession>
<evidence type="ECO:0000313" key="1">
    <source>
        <dbReference type="EMBL" id="MBC3765594.1"/>
    </source>
</evidence>
<dbReference type="RefSeq" id="WP_186506065.1">
    <property type="nucleotide sequence ID" value="NZ_JACNEP010000004.1"/>
</dbReference>
<proteinExistence type="predicted"/>
<organism evidence="1 2">
    <name type="scientific">Neptunicella marina</name>
    <dbReference type="NCBI Taxonomy" id="2125989"/>
    <lineage>
        <taxon>Bacteria</taxon>
        <taxon>Pseudomonadati</taxon>
        <taxon>Pseudomonadota</taxon>
        <taxon>Gammaproteobacteria</taxon>
        <taxon>Alteromonadales</taxon>
        <taxon>Alteromonadaceae</taxon>
        <taxon>Neptunicella</taxon>
    </lineage>
</organism>
<evidence type="ECO:0000313" key="2">
    <source>
        <dbReference type="Proteomes" id="UP000601768"/>
    </source>
</evidence>
<dbReference type="AlphaFoldDB" id="A0A8J6LXI3"/>
<dbReference type="EMBL" id="JACNEP010000004">
    <property type="protein sequence ID" value="MBC3765594.1"/>
    <property type="molecule type" value="Genomic_DNA"/>
</dbReference>
<dbReference type="InterPro" id="IPR011990">
    <property type="entry name" value="TPR-like_helical_dom_sf"/>
</dbReference>
<dbReference type="Proteomes" id="UP000601768">
    <property type="component" value="Unassembled WGS sequence"/>
</dbReference>
<evidence type="ECO:0008006" key="3">
    <source>
        <dbReference type="Google" id="ProtNLM"/>
    </source>
</evidence>
<protein>
    <recommendedName>
        <fullName evidence="3">Tetratricopeptide repeat protein</fullName>
    </recommendedName>
</protein>
<sequence length="155" mass="17143">MADKKQAPQGWALGENMNAPLYDLVHGLALDIANASANENDTAGSQAYEALKELCQSHEGEELDHPLQWEALGDFSENHEEALQAYRKGLTCSSNLELSEYSASIKFAMAEIYFEQNNRNKAIQLASEADLEAASTNAYELKLAIKEFINELSRS</sequence>
<reference evidence="1" key="1">
    <citation type="journal article" date="2018" name="Int. J. Syst. Evol. Microbiol.">
        <title>Neptunicella marina gen. nov., sp. nov., isolated from surface seawater.</title>
        <authorList>
            <person name="Liu X."/>
            <person name="Lai Q."/>
            <person name="Du Y."/>
            <person name="Zhang X."/>
            <person name="Liu Z."/>
            <person name="Sun F."/>
            <person name="Shao Z."/>
        </authorList>
    </citation>
    <scope>NUCLEOTIDE SEQUENCE</scope>
    <source>
        <strain evidence="1">S27-2</strain>
    </source>
</reference>
<gene>
    <name evidence="1" type="ORF">H8B19_06880</name>
</gene>
<dbReference type="SUPFAM" id="SSF48452">
    <property type="entry name" value="TPR-like"/>
    <property type="match status" value="1"/>
</dbReference>